<dbReference type="PANTHER" id="PTHR33595">
    <property type="entry name" value="VON WILLEBRAND FACTOR A DOMAIN PROTEIN"/>
    <property type="match status" value="1"/>
</dbReference>
<feature type="region of interest" description="Disordered" evidence="1">
    <location>
        <begin position="96"/>
        <end position="137"/>
    </location>
</feature>
<dbReference type="AlphaFoldDB" id="A0A8T2QCI5"/>
<evidence type="ECO:0000313" key="4">
    <source>
        <dbReference type="Proteomes" id="UP000825935"/>
    </source>
</evidence>
<dbReference type="PANTHER" id="PTHR33595:SF7">
    <property type="entry name" value="OS12G0242500 PROTEIN"/>
    <property type="match status" value="1"/>
</dbReference>
<dbReference type="Pfam" id="PF25821">
    <property type="entry name" value="DUF7950"/>
    <property type="match status" value="1"/>
</dbReference>
<gene>
    <name evidence="3" type="ORF">KP509_36G062500</name>
</gene>
<evidence type="ECO:0000256" key="1">
    <source>
        <dbReference type="SAM" id="MobiDB-lite"/>
    </source>
</evidence>
<dbReference type="Proteomes" id="UP000825935">
    <property type="component" value="Chromosome 36"/>
</dbReference>
<organism evidence="3 4">
    <name type="scientific">Ceratopteris richardii</name>
    <name type="common">Triangle waterfern</name>
    <dbReference type="NCBI Taxonomy" id="49495"/>
    <lineage>
        <taxon>Eukaryota</taxon>
        <taxon>Viridiplantae</taxon>
        <taxon>Streptophyta</taxon>
        <taxon>Embryophyta</taxon>
        <taxon>Tracheophyta</taxon>
        <taxon>Polypodiopsida</taxon>
        <taxon>Polypodiidae</taxon>
        <taxon>Polypodiales</taxon>
        <taxon>Pteridineae</taxon>
        <taxon>Pteridaceae</taxon>
        <taxon>Parkerioideae</taxon>
        <taxon>Ceratopteris</taxon>
    </lineage>
</organism>
<evidence type="ECO:0000313" key="3">
    <source>
        <dbReference type="EMBL" id="KAH7281762.1"/>
    </source>
</evidence>
<dbReference type="EMBL" id="CM035441">
    <property type="protein sequence ID" value="KAH7281762.1"/>
    <property type="molecule type" value="Genomic_DNA"/>
</dbReference>
<keyword evidence="4" id="KW-1185">Reference proteome</keyword>
<dbReference type="InterPro" id="IPR057710">
    <property type="entry name" value="DUF7950"/>
</dbReference>
<reference evidence="3" key="1">
    <citation type="submission" date="2021-08" db="EMBL/GenBank/DDBJ databases">
        <title>WGS assembly of Ceratopteris richardii.</title>
        <authorList>
            <person name="Marchant D.B."/>
            <person name="Chen G."/>
            <person name="Jenkins J."/>
            <person name="Shu S."/>
            <person name="Leebens-Mack J."/>
            <person name="Grimwood J."/>
            <person name="Schmutz J."/>
            <person name="Soltis P."/>
            <person name="Soltis D."/>
            <person name="Chen Z.-H."/>
        </authorList>
    </citation>
    <scope>NUCLEOTIDE SEQUENCE</scope>
    <source>
        <strain evidence="3">Whitten #5841</strain>
        <tissue evidence="3">Leaf</tissue>
    </source>
</reference>
<comment type="caution">
    <text evidence="3">The sequence shown here is derived from an EMBL/GenBank/DDBJ whole genome shotgun (WGS) entry which is preliminary data.</text>
</comment>
<feature type="domain" description="DUF7950" evidence="2">
    <location>
        <begin position="450"/>
        <end position="598"/>
    </location>
</feature>
<name>A0A8T2QCI5_CERRI</name>
<sequence length="603" mass="65252">MRISPIMTSITCTGDHGRISAASRTHVIMSRYRPIAPRPAIAPASISSSVCITEGLECATSISHAYMQRVELECTASMFNKKSTFGKHRDNLCTTATEGSATAARGRSKPFKGSSRPRKRCKKGHRRRFEQECAPGSHGSVEKESFKKAMQTMEIAQYLDAAFMDRAAASVKASFCPELSNDKEDSFWKLMVDNGELSSVRSSFISMEDAPPEARLIKQASSAAFPFPQSDHQDVSDHVVRCCSGSSPSSKISIASGPRAAAPHPNAQPTVSILPQVANSAMRWARRAALSCSNHDPVMIEELNLTSQSSVRFAFPEPAHLHGVIDGPHACKASGSSDSMIEDANSDVSMGTRLDGVRVDEPSRHYQCDYDSLSFRRYVSPSPERVATDTVESSTASPQSRRLCLCSPSASVPSNVQQMDNAERFTSESPSVTLIPRPLRLIGSYVSLICIVQSAQTGTPSACEVGTSLMLLKQQCEASVCPTLISSTGNSVKWVNTAYKQMIGQPESPWLLSLMGNSFHRDHPESLHLTGEVVLSNSVEIPPSASTFVGWVNVQWTSGAGGKNSMTVPCDVTRCVCHHDANGAVLFVWKLDLQARLSLACGR</sequence>
<proteinExistence type="predicted"/>
<dbReference type="OrthoDB" id="1922150at2759"/>
<protein>
    <recommendedName>
        <fullName evidence="2">DUF7950 domain-containing protein</fullName>
    </recommendedName>
</protein>
<evidence type="ECO:0000259" key="2">
    <source>
        <dbReference type="Pfam" id="PF25821"/>
    </source>
</evidence>
<feature type="compositionally biased region" description="Basic residues" evidence="1">
    <location>
        <begin position="106"/>
        <end position="128"/>
    </location>
</feature>
<accession>A0A8T2QCI5</accession>